<dbReference type="RefSeq" id="WP_157320078.1">
    <property type="nucleotide sequence ID" value="NZ_WSEM01000016.1"/>
</dbReference>
<evidence type="ECO:0000313" key="1">
    <source>
        <dbReference type="EMBL" id="MVQ36186.1"/>
    </source>
</evidence>
<keyword evidence="2" id="KW-1185">Reference proteome</keyword>
<comment type="caution">
    <text evidence="1">The sequence shown here is derived from an EMBL/GenBank/DDBJ whole genome shotgun (WGS) entry which is preliminary data.</text>
</comment>
<dbReference type="EMBL" id="WSEM01000016">
    <property type="protein sequence ID" value="MVQ36186.1"/>
    <property type="molecule type" value="Genomic_DNA"/>
</dbReference>
<gene>
    <name evidence="1" type="ORF">GON05_16320</name>
</gene>
<accession>A0ABW9UAZ2</accession>
<organism evidence="1 2">
    <name type="scientific">Paenibacillus anseongense</name>
    <dbReference type="NCBI Taxonomy" id="2682845"/>
    <lineage>
        <taxon>Bacteria</taxon>
        <taxon>Bacillati</taxon>
        <taxon>Bacillota</taxon>
        <taxon>Bacilli</taxon>
        <taxon>Bacillales</taxon>
        <taxon>Paenibacillaceae</taxon>
        <taxon>Paenibacillus</taxon>
    </lineage>
</organism>
<proteinExistence type="predicted"/>
<name>A0ABW9UAZ2_9BACL</name>
<reference evidence="1 2" key="1">
    <citation type="submission" date="2019-12" db="EMBL/GenBank/DDBJ databases">
        <authorList>
            <person name="Huq M.A."/>
        </authorList>
    </citation>
    <scope>NUCLEOTIDE SEQUENCE [LARGE SCALE GENOMIC DNA]</scope>
    <source>
        <strain evidence="1 2">MAH-34</strain>
    </source>
</reference>
<dbReference type="Pfam" id="PF13122">
    <property type="entry name" value="DUF3977"/>
    <property type="match status" value="1"/>
</dbReference>
<dbReference type="Proteomes" id="UP000467637">
    <property type="component" value="Unassembled WGS sequence"/>
</dbReference>
<dbReference type="InterPro" id="IPR025009">
    <property type="entry name" value="DUF3977"/>
</dbReference>
<protein>
    <submittedName>
        <fullName evidence="1">DUF3977 family protein</fullName>
    </submittedName>
</protein>
<evidence type="ECO:0000313" key="2">
    <source>
        <dbReference type="Proteomes" id="UP000467637"/>
    </source>
</evidence>
<sequence>MKYIEVGIGNTWIVRTETELADGSEVEQKGIIKPIIFYSIYLRLWIGKTVYIWDSKQGFKKMVKPRKAFKVILGLTSYLADNEAKFEG</sequence>